<dbReference type="SUPFAM" id="SSF47384">
    <property type="entry name" value="Homodimeric domain of signal transducing histidine kinase"/>
    <property type="match status" value="1"/>
</dbReference>
<protein>
    <recommendedName>
        <fullName evidence="2">histidine kinase</fullName>
        <ecNumber evidence="2">2.7.13.3</ecNumber>
    </recommendedName>
</protein>
<keyword evidence="7 8" id="KW-0472">Membrane</keyword>
<dbReference type="GO" id="GO:0016036">
    <property type="term" value="P:cellular response to phosphate starvation"/>
    <property type="evidence" value="ECO:0007669"/>
    <property type="project" value="TreeGrafter"/>
</dbReference>
<evidence type="ECO:0000259" key="9">
    <source>
        <dbReference type="PROSITE" id="PS50109"/>
    </source>
</evidence>
<keyword evidence="8" id="KW-0812">Transmembrane</keyword>
<dbReference type="InterPro" id="IPR036890">
    <property type="entry name" value="HATPase_C_sf"/>
</dbReference>
<accession>A0A3D8JA88</accession>
<evidence type="ECO:0000256" key="1">
    <source>
        <dbReference type="ARBA" id="ARBA00000085"/>
    </source>
</evidence>
<evidence type="ECO:0000256" key="7">
    <source>
        <dbReference type="ARBA" id="ARBA00023136"/>
    </source>
</evidence>
<dbReference type="PROSITE" id="PS50109">
    <property type="entry name" value="HIS_KIN"/>
    <property type="match status" value="1"/>
</dbReference>
<dbReference type="InterPro" id="IPR050351">
    <property type="entry name" value="BphY/WalK/GraS-like"/>
</dbReference>
<dbReference type="OrthoDB" id="9813151at2"/>
<dbReference type="Pfam" id="PF02518">
    <property type="entry name" value="HATPase_c"/>
    <property type="match status" value="1"/>
</dbReference>
<dbReference type="CDD" id="cd00082">
    <property type="entry name" value="HisKA"/>
    <property type="match status" value="1"/>
</dbReference>
<keyword evidence="3" id="KW-0597">Phosphoprotein</keyword>
<sequence length="546" mass="62796">MRKKIFLSIFLTALTTIVLANSCFIVLMQSLQHKQKLNELRNYAQSLESSLALLTKQHLQTYPYYITLITQEGEILYDNTMSCSHTLGIKEAFKEGESYTTSYCEALQTTMIHLAYKTTFNHVQAVLKISMPIYNLLDFPTMLYLLLAEFCLCAILSYAMAHILTRKILAPLESMTLTNFLEYATYTEFKPLIQQIKNKYQIITNQLKGLKQNQNQVLLLAQNMSDGLIFLNKMGKVLLINEQAKKYFPDIIASKAVRKCKDNVFIQRVIFALNEYKKHKRKENESYTMIDKECEVLFCPVYSKDKLKGMIIILRDMDAKLKAQKLRKEFSANVTHELKTPLTSILTSSEMLQNKLVAREDFPHFVTVIQKEAKRLLEMIDEIFKLSFLDEKHPIPITRINLQPIAQKAFESLKIIAQNKQIRFYTHLQECFVMGNAELLNNLITNLCDNAIKYNKAGGYVHLQLKHEGTQVVLIVEDNGMGIPKNLHERIFERFFCVDKSRSKKLGGTGLGLSIVKSVAKFHNANIRLTSAPGEGSRFYITFTRV</sequence>
<evidence type="ECO:0000313" key="10">
    <source>
        <dbReference type="EMBL" id="RDU73821.1"/>
    </source>
</evidence>
<dbReference type="Proteomes" id="UP000256424">
    <property type="component" value="Unassembled WGS sequence"/>
</dbReference>
<evidence type="ECO:0000256" key="5">
    <source>
        <dbReference type="ARBA" id="ARBA00022777"/>
    </source>
</evidence>
<evidence type="ECO:0000256" key="4">
    <source>
        <dbReference type="ARBA" id="ARBA00022679"/>
    </source>
</evidence>
<dbReference type="InterPro" id="IPR003661">
    <property type="entry name" value="HisK_dim/P_dom"/>
</dbReference>
<keyword evidence="4" id="KW-0808">Transferase</keyword>
<dbReference type="InterPro" id="IPR003594">
    <property type="entry name" value="HATPase_dom"/>
</dbReference>
<keyword evidence="6" id="KW-0902">Two-component regulatory system</keyword>
<dbReference type="GO" id="GO:0004721">
    <property type="term" value="F:phosphoprotein phosphatase activity"/>
    <property type="evidence" value="ECO:0007669"/>
    <property type="project" value="TreeGrafter"/>
</dbReference>
<dbReference type="Pfam" id="PF00512">
    <property type="entry name" value="HisKA"/>
    <property type="match status" value="1"/>
</dbReference>
<proteinExistence type="predicted"/>
<dbReference type="SMART" id="SM00387">
    <property type="entry name" value="HATPase_c"/>
    <property type="match status" value="1"/>
</dbReference>
<dbReference type="PRINTS" id="PR00344">
    <property type="entry name" value="BCTRLSENSOR"/>
</dbReference>
<dbReference type="EC" id="2.7.13.3" evidence="2"/>
<evidence type="ECO:0000256" key="2">
    <source>
        <dbReference type="ARBA" id="ARBA00012438"/>
    </source>
</evidence>
<feature type="domain" description="Histidine kinase" evidence="9">
    <location>
        <begin position="333"/>
        <end position="546"/>
    </location>
</feature>
<organism evidence="10 11">
    <name type="scientific">Helicobacter aurati</name>
    <dbReference type="NCBI Taxonomy" id="137778"/>
    <lineage>
        <taxon>Bacteria</taxon>
        <taxon>Pseudomonadati</taxon>
        <taxon>Campylobacterota</taxon>
        <taxon>Epsilonproteobacteria</taxon>
        <taxon>Campylobacterales</taxon>
        <taxon>Helicobacteraceae</taxon>
        <taxon>Helicobacter</taxon>
    </lineage>
</organism>
<dbReference type="InterPro" id="IPR036097">
    <property type="entry name" value="HisK_dim/P_sf"/>
</dbReference>
<dbReference type="GO" id="GO:0000155">
    <property type="term" value="F:phosphorelay sensor kinase activity"/>
    <property type="evidence" value="ECO:0007669"/>
    <property type="project" value="InterPro"/>
</dbReference>
<evidence type="ECO:0000256" key="8">
    <source>
        <dbReference type="SAM" id="Phobius"/>
    </source>
</evidence>
<dbReference type="SUPFAM" id="SSF55874">
    <property type="entry name" value="ATPase domain of HSP90 chaperone/DNA topoisomerase II/histidine kinase"/>
    <property type="match status" value="1"/>
</dbReference>
<feature type="transmembrane region" description="Helical" evidence="8">
    <location>
        <begin position="142"/>
        <end position="165"/>
    </location>
</feature>
<dbReference type="FunFam" id="3.30.565.10:FF:000006">
    <property type="entry name" value="Sensor histidine kinase WalK"/>
    <property type="match status" value="1"/>
</dbReference>
<evidence type="ECO:0000256" key="3">
    <source>
        <dbReference type="ARBA" id="ARBA00022553"/>
    </source>
</evidence>
<dbReference type="SMART" id="SM00388">
    <property type="entry name" value="HisKA"/>
    <property type="match status" value="1"/>
</dbReference>
<comment type="caution">
    <text evidence="10">The sequence shown here is derived from an EMBL/GenBank/DDBJ whole genome shotgun (WGS) entry which is preliminary data.</text>
</comment>
<name>A0A3D8JA88_9HELI</name>
<dbReference type="InterPro" id="IPR004358">
    <property type="entry name" value="Sig_transdc_His_kin-like_C"/>
</dbReference>
<gene>
    <name evidence="10" type="ORF">CQA66_01155</name>
</gene>
<keyword evidence="8" id="KW-1133">Transmembrane helix</keyword>
<dbReference type="EMBL" id="NXLW01000001">
    <property type="protein sequence ID" value="RDU73821.1"/>
    <property type="molecule type" value="Genomic_DNA"/>
</dbReference>
<dbReference type="FunFam" id="1.10.287.130:FF:000001">
    <property type="entry name" value="Two-component sensor histidine kinase"/>
    <property type="match status" value="1"/>
</dbReference>
<dbReference type="PANTHER" id="PTHR45453">
    <property type="entry name" value="PHOSPHATE REGULON SENSOR PROTEIN PHOR"/>
    <property type="match status" value="1"/>
</dbReference>
<comment type="catalytic activity">
    <reaction evidence="1">
        <text>ATP + protein L-histidine = ADP + protein N-phospho-L-histidine.</text>
        <dbReference type="EC" id="2.7.13.3"/>
    </reaction>
</comment>
<dbReference type="GO" id="GO:0005886">
    <property type="term" value="C:plasma membrane"/>
    <property type="evidence" value="ECO:0007669"/>
    <property type="project" value="TreeGrafter"/>
</dbReference>
<dbReference type="CDD" id="cd00075">
    <property type="entry name" value="HATPase"/>
    <property type="match status" value="1"/>
</dbReference>
<dbReference type="AlphaFoldDB" id="A0A3D8JA88"/>
<dbReference type="Gene3D" id="3.30.565.10">
    <property type="entry name" value="Histidine kinase-like ATPase, C-terminal domain"/>
    <property type="match status" value="1"/>
</dbReference>
<evidence type="ECO:0000313" key="11">
    <source>
        <dbReference type="Proteomes" id="UP000256424"/>
    </source>
</evidence>
<dbReference type="Gene3D" id="3.30.450.20">
    <property type="entry name" value="PAS domain"/>
    <property type="match status" value="1"/>
</dbReference>
<reference evidence="10 11" key="1">
    <citation type="submission" date="2018-04" db="EMBL/GenBank/DDBJ databases">
        <title>Novel Campyloabacter and Helicobacter Species and Strains.</title>
        <authorList>
            <person name="Mannion A.J."/>
            <person name="Shen Z."/>
            <person name="Fox J.G."/>
        </authorList>
    </citation>
    <scope>NUCLEOTIDE SEQUENCE [LARGE SCALE GENOMIC DNA]</scope>
    <source>
        <strain evidence="10 11">MIT 97-5075</strain>
    </source>
</reference>
<dbReference type="PANTHER" id="PTHR45453:SF1">
    <property type="entry name" value="PHOSPHATE REGULON SENSOR PROTEIN PHOR"/>
    <property type="match status" value="1"/>
</dbReference>
<dbReference type="Gene3D" id="1.10.287.130">
    <property type="match status" value="1"/>
</dbReference>
<dbReference type="RefSeq" id="WP_104762653.1">
    <property type="nucleotide sequence ID" value="NZ_FZPM01000005.1"/>
</dbReference>
<keyword evidence="11" id="KW-1185">Reference proteome</keyword>
<keyword evidence="5 10" id="KW-0418">Kinase</keyword>
<dbReference type="InterPro" id="IPR005467">
    <property type="entry name" value="His_kinase_dom"/>
</dbReference>
<evidence type="ECO:0000256" key="6">
    <source>
        <dbReference type="ARBA" id="ARBA00023012"/>
    </source>
</evidence>